<evidence type="ECO:0000256" key="1">
    <source>
        <dbReference type="SAM" id="MobiDB-lite"/>
    </source>
</evidence>
<feature type="compositionally biased region" description="Low complexity" evidence="1">
    <location>
        <begin position="43"/>
        <end position="62"/>
    </location>
</feature>
<name>A0ABP0ZJK5_9ASCO</name>
<dbReference type="RefSeq" id="XP_066828488.1">
    <property type="nucleotide sequence ID" value="XM_066971451.1"/>
</dbReference>
<protein>
    <submittedName>
        <fullName evidence="2">Uncharacterized protein</fullName>
    </submittedName>
</protein>
<dbReference type="PANTHER" id="PTHR38645">
    <property type="entry name" value="CHROMOSOME 9, WHOLE GENOME SHOTGUN SEQUENCE"/>
    <property type="match status" value="1"/>
</dbReference>
<evidence type="ECO:0000313" key="3">
    <source>
        <dbReference type="Proteomes" id="UP001497383"/>
    </source>
</evidence>
<feature type="compositionally biased region" description="Polar residues" evidence="1">
    <location>
        <begin position="1"/>
        <end position="11"/>
    </location>
</feature>
<feature type="region of interest" description="Disordered" evidence="1">
    <location>
        <begin position="1"/>
        <end position="64"/>
    </location>
</feature>
<reference evidence="2 3" key="1">
    <citation type="submission" date="2024-03" db="EMBL/GenBank/DDBJ databases">
        <authorList>
            <person name="Brejova B."/>
        </authorList>
    </citation>
    <scope>NUCLEOTIDE SEQUENCE [LARGE SCALE GENOMIC DNA]</scope>
    <source>
        <strain evidence="2 3">CBS 14171</strain>
    </source>
</reference>
<feature type="region of interest" description="Disordered" evidence="1">
    <location>
        <begin position="275"/>
        <end position="315"/>
    </location>
</feature>
<dbReference type="Proteomes" id="UP001497383">
    <property type="component" value="Chromosome 2"/>
</dbReference>
<accession>A0ABP0ZJK5</accession>
<gene>
    <name evidence="2" type="ORF">LODBEIA_P15500</name>
</gene>
<dbReference type="EMBL" id="OZ022406">
    <property type="protein sequence ID" value="CAK9437141.1"/>
    <property type="molecule type" value="Genomic_DNA"/>
</dbReference>
<dbReference type="PANTHER" id="PTHR38645:SF1">
    <property type="entry name" value="YALI0F12243P"/>
    <property type="match status" value="1"/>
</dbReference>
<dbReference type="InterPro" id="IPR029196">
    <property type="entry name" value="HAPSTR1-like"/>
</dbReference>
<sequence>MDLSNLSNTLPHSKPLSHRKIDSNRKQEREQEQEEDEDGVAKSSSSPIPSSTSTSTSTSTSSQASLADYADLTSNFKDAAKAIASLYNTALNMSKQNAGEPDDPSSSLSTILKTEFSNAARSVASLYKMGQTTHAKSYEQGSLDCIDELLQVLTNDEDVENWALTRRAEIINNNKKKDASNTAISSSQVSNTSNLAAAAAAAAAMPTSPTTTGFTNDLEGFKIPHDFEFQYTSDLKPPVPIRPSIPPISIQHNLSQRNPIVNKKNRLLHQQMYKKFYSSEDSSESEGDDNNNSSRRIKVFKDHSNSPAKKKSKKK</sequence>
<dbReference type="Pfam" id="PF15251">
    <property type="entry name" value="TAPR1-like"/>
    <property type="match status" value="1"/>
</dbReference>
<keyword evidence="3" id="KW-1185">Reference proteome</keyword>
<evidence type="ECO:0000313" key="2">
    <source>
        <dbReference type="EMBL" id="CAK9437141.1"/>
    </source>
</evidence>
<feature type="compositionally biased region" description="Basic and acidic residues" evidence="1">
    <location>
        <begin position="19"/>
        <end position="30"/>
    </location>
</feature>
<organism evidence="2 3">
    <name type="scientific">Lodderomyces beijingensis</name>
    <dbReference type="NCBI Taxonomy" id="1775926"/>
    <lineage>
        <taxon>Eukaryota</taxon>
        <taxon>Fungi</taxon>
        <taxon>Dikarya</taxon>
        <taxon>Ascomycota</taxon>
        <taxon>Saccharomycotina</taxon>
        <taxon>Pichiomycetes</taxon>
        <taxon>Debaryomycetaceae</taxon>
        <taxon>Candida/Lodderomyces clade</taxon>
        <taxon>Lodderomyces</taxon>
    </lineage>
</organism>
<dbReference type="GeneID" id="92206746"/>
<proteinExistence type="predicted"/>